<feature type="region of interest" description="Disordered" evidence="1">
    <location>
        <begin position="51"/>
        <end position="115"/>
    </location>
</feature>
<organism evidence="2 3">
    <name type="scientific">Corynespora cassiicola Philippines</name>
    <dbReference type="NCBI Taxonomy" id="1448308"/>
    <lineage>
        <taxon>Eukaryota</taxon>
        <taxon>Fungi</taxon>
        <taxon>Dikarya</taxon>
        <taxon>Ascomycota</taxon>
        <taxon>Pezizomycotina</taxon>
        <taxon>Dothideomycetes</taxon>
        <taxon>Pleosporomycetidae</taxon>
        <taxon>Pleosporales</taxon>
        <taxon>Corynesporascaceae</taxon>
        <taxon>Corynespora</taxon>
    </lineage>
</organism>
<accession>A0A2T2N416</accession>
<proteinExistence type="predicted"/>
<dbReference type="Proteomes" id="UP000240883">
    <property type="component" value="Unassembled WGS sequence"/>
</dbReference>
<protein>
    <submittedName>
        <fullName evidence="2">Uncharacterized protein</fullName>
    </submittedName>
</protein>
<gene>
    <name evidence="2" type="ORF">BS50DRAFT_211283</name>
</gene>
<dbReference type="EMBL" id="KZ678150">
    <property type="protein sequence ID" value="PSN60192.1"/>
    <property type="molecule type" value="Genomic_DNA"/>
</dbReference>
<reference evidence="2 3" key="1">
    <citation type="journal article" date="2018" name="Front. Microbiol.">
        <title>Genome-Wide Analysis of Corynespora cassiicola Leaf Fall Disease Putative Effectors.</title>
        <authorList>
            <person name="Lopez D."/>
            <person name="Ribeiro S."/>
            <person name="Label P."/>
            <person name="Fumanal B."/>
            <person name="Venisse J.S."/>
            <person name="Kohler A."/>
            <person name="de Oliveira R.R."/>
            <person name="Labutti K."/>
            <person name="Lipzen A."/>
            <person name="Lail K."/>
            <person name="Bauer D."/>
            <person name="Ohm R.A."/>
            <person name="Barry K.W."/>
            <person name="Spatafora J."/>
            <person name="Grigoriev I.V."/>
            <person name="Martin F.M."/>
            <person name="Pujade-Renaud V."/>
        </authorList>
    </citation>
    <scope>NUCLEOTIDE SEQUENCE [LARGE SCALE GENOMIC DNA]</scope>
    <source>
        <strain evidence="2 3">Philippines</strain>
    </source>
</reference>
<evidence type="ECO:0000256" key="1">
    <source>
        <dbReference type="SAM" id="MobiDB-lite"/>
    </source>
</evidence>
<sequence length="154" mass="16809">MMSQVFAPLDSGPRSRAVSASTRALPKVHGVAAHGTERIPVLAGPVRTLETSSAPAPIHRAPSSTIQWSKSKRPVSPSVRLSHDTSPSHPSPLYPRPYSPHRRRAPGYNPAAGAPPFPVRPRRAVRLRARRVRLAGRCWVRVRTCGVPEWVACI</sequence>
<name>A0A2T2N416_CORCC</name>
<keyword evidence="3" id="KW-1185">Reference proteome</keyword>
<feature type="compositionally biased region" description="Pro residues" evidence="1">
    <location>
        <begin position="89"/>
        <end position="98"/>
    </location>
</feature>
<dbReference type="AlphaFoldDB" id="A0A2T2N416"/>
<evidence type="ECO:0000313" key="2">
    <source>
        <dbReference type="EMBL" id="PSN60192.1"/>
    </source>
</evidence>
<evidence type="ECO:0000313" key="3">
    <source>
        <dbReference type="Proteomes" id="UP000240883"/>
    </source>
</evidence>
<feature type="region of interest" description="Disordered" evidence="1">
    <location>
        <begin position="1"/>
        <end position="22"/>
    </location>
</feature>